<protein>
    <submittedName>
        <fullName evidence="5">Pyrimidine reductase family protein</fullName>
    </submittedName>
</protein>
<keyword evidence="6" id="KW-1185">Reference proteome</keyword>
<evidence type="ECO:0000256" key="2">
    <source>
        <dbReference type="ARBA" id="ARBA00022857"/>
    </source>
</evidence>
<dbReference type="InterPro" id="IPR024072">
    <property type="entry name" value="DHFR-like_dom_sf"/>
</dbReference>
<evidence type="ECO:0000259" key="4">
    <source>
        <dbReference type="Pfam" id="PF01872"/>
    </source>
</evidence>
<dbReference type="InterPro" id="IPR050765">
    <property type="entry name" value="Riboflavin_Biosynth_HTPR"/>
</dbReference>
<evidence type="ECO:0000313" key="6">
    <source>
        <dbReference type="Proteomes" id="UP001501690"/>
    </source>
</evidence>
<gene>
    <name evidence="5" type="ORF">GCM10009808_07850</name>
</gene>
<dbReference type="EMBL" id="BAAAPL010000001">
    <property type="protein sequence ID" value="GAA1693114.1"/>
    <property type="molecule type" value="Genomic_DNA"/>
</dbReference>
<comment type="caution">
    <text evidence="5">The sequence shown here is derived from an EMBL/GenBank/DDBJ whole genome shotgun (WGS) entry which is preliminary data.</text>
</comment>
<sequence>MIVTEVVPRSLDAVDVDTAPDVTASWFAARYAQPADTVRINMITALTGAASGHDGTSESLTGGADRAILRAVRAAADVVLVGARSVRAEGYILPRRARLAVLTATGDLAGHRFRLPGDDSADAPLILCPASRFAAVRTQIGDLPVELAPLSTDAAPPAAALAHLRKMGLNRIVCEGGPSLASQLAQLDAVDEYCVSIAPALEPASSAFIAVTERVPTHLTGMLVDEDGYSYLRLTARR</sequence>
<keyword evidence="2" id="KW-0521">NADP</keyword>
<reference evidence="5 6" key="1">
    <citation type="journal article" date="2019" name="Int. J. Syst. Evol. Microbiol.">
        <title>The Global Catalogue of Microorganisms (GCM) 10K type strain sequencing project: providing services to taxonomists for standard genome sequencing and annotation.</title>
        <authorList>
            <consortium name="The Broad Institute Genomics Platform"/>
            <consortium name="The Broad Institute Genome Sequencing Center for Infectious Disease"/>
            <person name="Wu L."/>
            <person name="Ma J."/>
        </authorList>
    </citation>
    <scope>NUCLEOTIDE SEQUENCE [LARGE SCALE GENOMIC DNA]</scope>
    <source>
        <strain evidence="5 6">JCM 15577</strain>
    </source>
</reference>
<keyword evidence="3" id="KW-0560">Oxidoreductase</keyword>
<evidence type="ECO:0000313" key="5">
    <source>
        <dbReference type="EMBL" id="GAA1693114.1"/>
    </source>
</evidence>
<dbReference type="SUPFAM" id="SSF53597">
    <property type="entry name" value="Dihydrofolate reductase-like"/>
    <property type="match status" value="1"/>
</dbReference>
<evidence type="ECO:0000256" key="1">
    <source>
        <dbReference type="ARBA" id="ARBA00005104"/>
    </source>
</evidence>
<dbReference type="Gene3D" id="3.40.430.10">
    <property type="entry name" value="Dihydrofolate Reductase, subunit A"/>
    <property type="match status" value="1"/>
</dbReference>
<dbReference type="RefSeq" id="WP_344069573.1">
    <property type="nucleotide sequence ID" value="NZ_BAAAPL010000001.1"/>
</dbReference>
<name>A0ABN2HT86_9MICO</name>
<comment type="pathway">
    <text evidence="1">Cofactor biosynthesis; riboflavin biosynthesis.</text>
</comment>
<accession>A0ABN2HT86</accession>
<dbReference type="PANTHER" id="PTHR38011">
    <property type="entry name" value="DIHYDROFOLATE REDUCTASE FAMILY PROTEIN (AFU_ORTHOLOGUE AFUA_8G06820)"/>
    <property type="match status" value="1"/>
</dbReference>
<dbReference type="Proteomes" id="UP001501690">
    <property type="component" value="Unassembled WGS sequence"/>
</dbReference>
<dbReference type="PANTHER" id="PTHR38011:SF7">
    <property type="entry name" value="2,5-DIAMINO-6-RIBOSYLAMINO-4(3H)-PYRIMIDINONE 5'-PHOSPHATE REDUCTASE"/>
    <property type="match status" value="1"/>
</dbReference>
<organism evidence="5 6">
    <name type="scientific">Microbacterium sediminicola</name>
    <dbReference type="NCBI Taxonomy" id="415210"/>
    <lineage>
        <taxon>Bacteria</taxon>
        <taxon>Bacillati</taxon>
        <taxon>Actinomycetota</taxon>
        <taxon>Actinomycetes</taxon>
        <taxon>Micrococcales</taxon>
        <taxon>Microbacteriaceae</taxon>
        <taxon>Microbacterium</taxon>
    </lineage>
</organism>
<feature type="domain" description="Bacterial bifunctional deaminase-reductase C-terminal" evidence="4">
    <location>
        <begin position="37"/>
        <end position="201"/>
    </location>
</feature>
<evidence type="ECO:0000256" key="3">
    <source>
        <dbReference type="ARBA" id="ARBA00023002"/>
    </source>
</evidence>
<dbReference type="InterPro" id="IPR002734">
    <property type="entry name" value="RibDG_C"/>
</dbReference>
<proteinExistence type="predicted"/>
<dbReference type="Pfam" id="PF01872">
    <property type="entry name" value="RibD_C"/>
    <property type="match status" value="1"/>
</dbReference>